<comment type="subcellular location">
    <subcellularLocation>
        <location evidence="1">Nucleus</location>
        <location evidence="1">Nucleolus</location>
    </subcellularLocation>
</comment>
<dbReference type="STRING" id="88036.D8QTB4"/>
<dbReference type="Pfam" id="PF15341">
    <property type="entry name" value="SLX9"/>
    <property type="match status" value="1"/>
</dbReference>
<dbReference type="Gene3D" id="3.40.50.300">
    <property type="entry name" value="P-loop containing nucleotide triphosphate hydrolases"/>
    <property type="match status" value="1"/>
</dbReference>
<dbReference type="EMBL" id="GL377566">
    <property type="protein sequence ID" value="EFJ37084.1"/>
    <property type="molecule type" value="Genomic_DNA"/>
</dbReference>
<dbReference type="InParanoid" id="D8QTB4"/>
<comment type="similarity">
    <text evidence="2">Belongs to the SLX9 family.</text>
</comment>
<organism evidence="5">
    <name type="scientific">Selaginella moellendorffii</name>
    <name type="common">Spikemoss</name>
    <dbReference type="NCBI Taxonomy" id="88036"/>
    <lineage>
        <taxon>Eukaryota</taxon>
        <taxon>Viridiplantae</taxon>
        <taxon>Streptophyta</taxon>
        <taxon>Embryophyta</taxon>
        <taxon>Tracheophyta</taxon>
        <taxon>Lycopodiopsida</taxon>
        <taxon>Selaginellales</taxon>
        <taxon>Selaginellaceae</taxon>
        <taxon>Selaginella</taxon>
    </lineage>
</organism>
<dbReference type="InterPro" id="IPR028160">
    <property type="entry name" value="Slx9-like"/>
</dbReference>
<evidence type="ECO:0000256" key="3">
    <source>
        <dbReference type="ARBA" id="ARBA00023242"/>
    </source>
</evidence>
<sequence>MTAVVERAGALDDGLQEKGFRAGMKLLCVRRSETSDPAVANADLLLVLFSLDRPRLDPVILNNSPGVPLAVVLNKADLVTQEIKHQSFLDQVLSEFELGKLSTRKSCLPPDDIQALDDVDDEVIHINEVRAQSEGFADRNRTVVGGDWERYPYYVSLWNEVYKREEHERAVFGTKQENDMRFKGGALSQLIAKVEAYSLLLFFDSTDTENKHSSFSGECSKRVSSPMESPFSSGSHAGFLDEAIGLFVSMATDHCLRRSAMHLGCMIDLLGRLEAEELIQKLPPDMEVLALSKIFLNSCKEQGDGERGERAAEFALPGEKMSYLLLSNLYVQTNKKWWRISRKRKPKKRTRQSRHCMDVIWNVEAEREIKPSVRKKLAKQERFLAKLRETQTALAKAKKKSKPKRRNTRTTLQDLPSLGEFLPDIPNQQRVCTKKSNRQKHRQQLIIRETKQLAAVLSHPQFQQDPYAAVHQHLVNTGPEYDDKKAK</sequence>
<dbReference type="GO" id="GO:0030688">
    <property type="term" value="C:preribosome, small subunit precursor"/>
    <property type="evidence" value="ECO:0007669"/>
    <property type="project" value="InterPro"/>
</dbReference>
<gene>
    <name evidence="4" type="ORF">SELMODRAFT_403169</name>
</gene>
<dbReference type="GO" id="GO:0005730">
    <property type="term" value="C:nucleolus"/>
    <property type="evidence" value="ECO:0007669"/>
    <property type="project" value="UniProtKB-SubCell"/>
</dbReference>
<evidence type="ECO:0000313" key="4">
    <source>
        <dbReference type="EMBL" id="EFJ37084.1"/>
    </source>
</evidence>
<keyword evidence="5" id="KW-1185">Reference proteome</keyword>
<evidence type="ECO:0000256" key="2">
    <source>
        <dbReference type="ARBA" id="ARBA00011022"/>
    </source>
</evidence>
<dbReference type="GO" id="GO:0030686">
    <property type="term" value="C:90S preribosome"/>
    <property type="evidence" value="ECO:0007669"/>
    <property type="project" value="InterPro"/>
</dbReference>
<proteinExistence type="inferred from homology"/>
<keyword evidence="3" id="KW-0539">Nucleus</keyword>
<dbReference type="InterPro" id="IPR027417">
    <property type="entry name" value="P-loop_NTPase"/>
</dbReference>
<dbReference type="Proteomes" id="UP000001514">
    <property type="component" value="Unassembled WGS sequence"/>
</dbReference>
<evidence type="ECO:0000256" key="1">
    <source>
        <dbReference type="ARBA" id="ARBA00004604"/>
    </source>
</evidence>
<dbReference type="GO" id="GO:0000462">
    <property type="term" value="P:maturation of SSU-rRNA from tricistronic rRNA transcript (SSU-rRNA, 5.8S rRNA, LSU-rRNA)"/>
    <property type="evidence" value="ECO:0007669"/>
    <property type="project" value="InterPro"/>
</dbReference>
<dbReference type="HOGENOM" id="CLU_560686_0_0_1"/>
<dbReference type="PANTHER" id="PTHR31109:SF2">
    <property type="entry name" value="RIBOSOME BIOGENESIS PROTEIN SLX9 HOMOLOG"/>
    <property type="match status" value="1"/>
</dbReference>
<protein>
    <submittedName>
        <fullName evidence="4">Uncharacterized protein</fullName>
    </submittedName>
</protein>
<reference evidence="4 5" key="1">
    <citation type="journal article" date="2011" name="Science">
        <title>The Selaginella genome identifies genetic changes associated with the evolution of vascular plants.</title>
        <authorList>
            <person name="Banks J.A."/>
            <person name="Nishiyama T."/>
            <person name="Hasebe M."/>
            <person name="Bowman J.L."/>
            <person name="Gribskov M."/>
            <person name="dePamphilis C."/>
            <person name="Albert V.A."/>
            <person name="Aono N."/>
            <person name="Aoyama T."/>
            <person name="Ambrose B.A."/>
            <person name="Ashton N.W."/>
            <person name="Axtell M.J."/>
            <person name="Barker E."/>
            <person name="Barker M.S."/>
            <person name="Bennetzen J.L."/>
            <person name="Bonawitz N.D."/>
            <person name="Chapple C."/>
            <person name="Cheng C."/>
            <person name="Correa L.G."/>
            <person name="Dacre M."/>
            <person name="DeBarry J."/>
            <person name="Dreyer I."/>
            <person name="Elias M."/>
            <person name="Engstrom E.M."/>
            <person name="Estelle M."/>
            <person name="Feng L."/>
            <person name="Finet C."/>
            <person name="Floyd S.K."/>
            <person name="Frommer W.B."/>
            <person name="Fujita T."/>
            <person name="Gramzow L."/>
            <person name="Gutensohn M."/>
            <person name="Harholt J."/>
            <person name="Hattori M."/>
            <person name="Heyl A."/>
            <person name="Hirai T."/>
            <person name="Hiwatashi Y."/>
            <person name="Ishikawa M."/>
            <person name="Iwata M."/>
            <person name="Karol K.G."/>
            <person name="Koehler B."/>
            <person name="Kolukisaoglu U."/>
            <person name="Kubo M."/>
            <person name="Kurata T."/>
            <person name="Lalonde S."/>
            <person name="Li K."/>
            <person name="Li Y."/>
            <person name="Litt A."/>
            <person name="Lyons E."/>
            <person name="Manning G."/>
            <person name="Maruyama T."/>
            <person name="Michael T.P."/>
            <person name="Mikami K."/>
            <person name="Miyazaki S."/>
            <person name="Morinaga S."/>
            <person name="Murata T."/>
            <person name="Mueller-Roeber B."/>
            <person name="Nelson D.R."/>
            <person name="Obara M."/>
            <person name="Oguri Y."/>
            <person name="Olmstead R.G."/>
            <person name="Onodera N."/>
            <person name="Petersen B.L."/>
            <person name="Pils B."/>
            <person name="Prigge M."/>
            <person name="Rensing S.A."/>
            <person name="Riano-Pachon D.M."/>
            <person name="Roberts A.W."/>
            <person name="Sato Y."/>
            <person name="Scheller H.V."/>
            <person name="Schulz B."/>
            <person name="Schulz C."/>
            <person name="Shakirov E.V."/>
            <person name="Shibagaki N."/>
            <person name="Shinohara N."/>
            <person name="Shippen D.E."/>
            <person name="Soerensen I."/>
            <person name="Sotooka R."/>
            <person name="Sugimoto N."/>
            <person name="Sugita M."/>
            <person name="Sumikawa N."/>
            <person name="Tanurdzic M."/>
            <person name="Theissen G."/>
            <person name="Ulvskov P."/>
            <person name="Wakazuki S."/>
            <person name="Weng J.K."/>
            <person name="Willats W.W."/>
            <person name="Wipf D."/>
            <person name="Wolf P.G."/>
            <person name="Yang L."/>
            <person name="Zimmer A.D."/>
            <person name="Zhu Q."/>
            <person name="Mitros T."/>
            <person name="Hellsten U."/>
            <person name="Loque D."/>
            <person name="Otillar R."/>
            <person name="Salamov A."/>
            <person name="Schmutz J."/>
            <person name="Shapiro H."/>
            <person name="Lindquist E."/>
            <person name="Lucas S."/>
            <person name="Rokhsar D."/>
            <person name="Grigoriev I.V."/>
        </authorList>
    </citation>
    <scope>NUCLEOTIDE SEQUENCE [LARGE SCALE GENOMIC DNA]</scope>
</reference>
<dbReference type="Gramene" id="EFJ37084">
    <property type="protein sequence ID" value="EFJ37084"/>
    <property type="gene ID" value="SELMODRAFT_403169"/>
</dbReference>
<name>D8QTB4_SELML</name>
<dbReference type="AlphaFoldDB" id="D8QTB4"/>
<dbReference type="KEGG" id="smo:SELMODRAFT_403169"/>
<accession>D8QTB4</accession>
<evidence type="ECO:0000313" key="5">
    <source>
        <dbReference type="Proteomes" id="UP000001514"/>
    </source>
</evidence>
<dbReference type="PANTHER" id="PTHR31109">
    <property type="entry name" value="PROTEIN FAM207A"/>
    <property type="match status" value="1"/>
</dbReference>
<dbReference type="eggNOG" id="KOG4197">
    <property type="taxonomic scope" value="Eukaryota"/>
</dbReference>